<comment type="caution">
    <text evidence="3">The sequence shown here is derived from an EMBL/GenBank/DDBJ whole genome shotgun (WGS) entry which is preliminary data.</text>
</comment>
<protein>
    <recommendedName>
        <fullName evidence="2">Macro domain-containing protein</fullName>
    </recommendedName>
</protein>
<evidence type="ECO:0000313" key="4">
    <source>
        <dbReference type="Proteomes" id="UP000268093"/>
    </source>
</evidence>
<feature type="domain" description="Macro" evidence="2">
    <location>
        <begin position="59"/>
        <end position="289"/>
    </location>
</feature>
<reference evidence="3 4" key="1">
    <citation type="journal article" date="2018" name="New Phytol.">
        <title>Phylogenomics of Endogonaceae and evolution of mycorrhizas within Mucoromycota.</title>
        <authorList>
            <person name="Chang Y."/>
            <person name="Desiro A."/>
            <person name="Na H."/>
            <person name="Sandor L."/>
            <person name="Lipzen A."/>
            <person name="Clum A."/>
            <person name="Barry K."/>
            <person name="Grigoriev I.V."/>
            <person name="Martin F.M."/>
            <person name="Stajich J.E."/>
            <person name="Smith M.E."/>
            <person name="Bonito G."/>
            <person name="Spatafora J.W."/>
        </authorList>
    </citation>
    <scope>NUCLEOTIDE SEQUENCE [LARGE SCALE GENOMIC DNA]</scope>
    <source>
        <strain evidence="3 4">GMNB39</strain>
    </source>
</reference>
<dbReference type="Proteomes" id="UP000268093">
    <property type="component" value="Unassembled WGS sequence"/>
</dbReference>
<dbReference type="InterPro" id="IPR002589">
    <property type="entry name" value="Macro_dom"/>
</dbReference>
<dbReference type="SUPFAM" id="SSF52949">
    <property type="entry name" value="Macro domain-like"/>
    <property type="match status" value="1"/>
</dbReference>
<dbReference type="InterPro" id="IPR028071">
    <property type="entry name" value="Macro-like_dom"/>
</dbReference>
<dbReference type="SMART" id="SM00506">
    <property type="entry name" value="A1pp"/>
    <property type="match status" value="1"/>
</dbReference>
<organism evidence="3 4">
    <name type="scientific">Jimgerdemannia flammicorona</name>
    <dbReference type="NCBI Taxonomy" id="994334"/>
    <lineage>
        <taxon>Eukaryota</taxon>
        <taxon>Fungi</taxon>
        <taxon>Fungi incertae sedis</taxon>
        <taxon>Mucoromycota</taxon>
        <taxon>Mucoromycotina</taxon>
        <taxon>Endogonomycetes</taxon>
        <taxon>Endogonales</taxon>
        <taxon>Endogonaceae</taxon>
        <taxon>Jimgerdemannia</taxon>
    </lineage>
</organism>
<accession>A0A433CXE0</accession>
<evidence type="ECO:0000313" key="3">
    <source>
        <dbReference type="EMBL" id="RUP43259.1"/>
    </source>
</evidence>
<dbReference type="Gene3D" id="3.40.220.10">
    <property type="entry name" value="Leucine Aminopeptidase, subunit E, domain 1"/>
    <property type="match status" value="1"/>
</dbReference>
<dbReference type="Pfam" id="PF14519">
    <property type="entry name" value="Macro_2"/>
    <property type="match status" value="1"/>
</dbReference>
<feature type="region of interest" description="Disordered" evidence="1">
    <location>
        <begin position="1"/>
        <end position="24"/>
    </location>
</feature>
<dbReference type="EMBL" id="RBNI01011381">
    <property type="protein sequence ID" value="RUP43259.1"/>
    <property type="molecule type" value="Genomic_DNA"/>
</dbReference>
<dbReference type="PROSITE" id="PS51154">
    <property type="entry name" value="MACRO"/>
    <property type="match status" value="1"/>
</dbReference>
<name>A0A433CXE0_9FUNG</name>
<proteinExistence type="predicted"/>
<sequence>MHHKKFDNSTHQTSSPSDGHITPPISTATPPYAFHIYLVTPNPEAWKTAFAAASGLLKNMDIIDRNHPHLTYTIYKGTFERFLKTHKAEAIVSLSNSFGLMDGGVDANISDYYGGADKLITHVQRRLEADWSGQQNPGTCTIVDLQDLLVGSGTTRAAGQHYPRYLLHTPIMRLPKHIDPSTDLIYRCVWAILSAVRRHNSPHNLLTPSGAQHPARINSLIMLGMGTGAGELPEETCARQMALACKHFVEAPSNGNPEEDSIEPMKNGYAKSWAYAMKVQEEVLGLGIP</sequence>
<dbReference type="InterPro" id="IPR043472">
    <property type="entry name" value="Macro_dom-like"/>
</dbReference>
<gene>
    <name evidence="3" type="ORF">BC936DRAFT_137419</name>
</gene>
<dbReference type="AlphaFoldDB" id="A0A433CXE0"/>
<evidence type="ECO:0000256" key="1">
    <source>
        <dbReference type="SAM" id="MobiDB-lite"/>
    </source>
</evidence>
<evidence type="ECO:0000259" key="2">
    <source>
        <dbReference type="PROSITE" id="PS51154"/>
    </source>
</evidence>
<dbReference type="OrthoDB" id="6082470at2759"/>
<keyword evidence="4" id="KW-1185">Reference proteome</keyword>